<gene>
    <name evidence="2" type="ORF">MNBD_GAMMA06-393</name>
</gene>
<dbReference type="InterPro" id="IPR001853">
    <property type="entry name" value="DSBA-like_thioredoxin_dom"/>
</dbReference>
<organism evidence="2">
    <name type="scientific">hydrothermal vent metagenome</name>
    <dbReference type="NCBI Taxonomy" id="652676"/>
    <lineage>
        <taxon>unclassified sequences</taxon>
        <taxon>metagenomes</taxon>
        <taxon>ecological metagenomes</taxon>
    </lineage>
</organism>
<reference evidence="2" key="1">
    <citation type="submission" date="2018-06" db="EMBL/GenBank/DDBJ databases">
        <authorList>
            <person name="Zhirakovskaya E."/>
        </authorList>
    </citation>
    <scope>NUCLEOTIDE SEQUENCE</scope>
</reference>
<feature type="domain" description="DSBA-like thioredoxin" evidence="1">
    <location>
        <begin position="8"/>
        <end position="196"/>
    </location>
</feature>
<dbReference type="PANTHER" id="PTHR13887:SF41">
    <property type="entry name" value="THIOREDOXIN SUPERFAMILY PROTEIN"/>
    <property type="match status" value="1"/>
</dbReference>
<dbReference type="Gene3D" id="3.40.30.10">
    <property type="entry name" value="Glutaredoxin"/>
    <property type="match status" value="1"/>
</dbReference>
<dbReference type="Pfam" id="PF01323">
    <property type="entry name" value="DSBA"/>
    <property type="match status" value="1"/>
</dbReference>
<evidence type="ECO:0000259" key="1">
    <source>
        <dbReference type="Pfam" id="PF01323"/>
    </source>
</evidence>
<protein>
    <recommendedName>
        <fullName evidence="1">DSBA-like thioredoxin domain-containing protein</fullName>
    </recommendedName>
</protein>
<dbReference type="AlphaFoldDB" id="A0A3B0W4H8"/>
<dbReference type="InterPro" id="IPR036249">
    <property type="entry name" value="Thioredoxin-like_sf"/>
</dbReference>
<accession>A0A3B0W4H8</accession>
<name>A0A3B0W4H8_9ZZZZ</name>
<evidence type="ECO:0000313" key="2">
    <source>
        <dbReference type="EMBL" id="VAW50775.1"/>
    </source>
</evidence>
<dbReference type="PANTHER" id="PTHR13887">
    <property type="entry name" value="GLUTATHIONE S-TRANSFERASE KAPPA"/>
    <property type="match status" value="1"/>
</dbReference>
<dbReference type="EMBL" id="UOFD01000018">
    <property type="protein sequence ID" value="VAW50775.1"/>
    <property type="molecule type" value="Genomic_DNA"/>
</dbReference>
<dbReference type="SUPFAM" id="SSF52833">
    <property type="entry name" value="Thioredoxin-like"/>
    <property type="match status" value="1"/>
</dbReference>
<sequence length="214" mass="24730">MTLPELKITVYSDYICPFCYVGHHRLQRLRDSYDLKINWCFLEIHPETSAEGEPVDSLDYPSEQWQKMMGNLEHVAEEENIPLSKLSFVTNSKHALLLSEAAKQCGRDIFYKLHEVLFHAYFVDGKNIGNKDVLIKIAESCGIDKITIDSAWTDEKYQKRLLENFNSARKHEIQSVPSFVFNERTLTGVVTEKIFREAAEKVVKRALHDVDFSS</sequence>
<dbReference type="GO" id="GO:0016491">
    <property type="term" value="F:oxidoreductase activity"/>
    <property type="evidence" value="ECO:0007669"/>
    <property type="project" value="InterPro"/>
</dbReference>
<proteinExistence type="predicted"/>